<dbReference type="Proteomes" id="UP001597262">
    <property type="component" value="Unassembled WGS sequence"/>
</dbReference>
<name>A0ABW3S1V5_9BACL</name>
<dbReference type="Gene3D" id="3.40.50.150">
    <property type="entry name" value="Vaccinia Virus protein VP39"/>
    <property type="match status" value="1"/>
</dbReference>
<dbReference type="CDD" id="cd02440">
    <property type="entry name" value="AdoMet_MTases"/>
    <property type="match status" value="1"/>
</dbReference>
<dbReference type="EC" id="2.1.-.-" evidence="2"/>
<dbReference type="RefSeq" id="WP_379320566.1">
    <property type="nucleotide sequence ID" value="NZ_JBHTLM010000014.1"/>
</dbReference>
<evidence type="ECO:0000259" key="1">
    <source>
        <dbReference type="Pfam" id="PF13649"/>
    </source>
</evidence>
<dbReference type="Pfam" id="PF13649">
    <property type="entry name" value="Methyltransf_25"/>
    <property type="match status" value="1"/>
</dbReference>
<dbReference type="GO" id="GO:0032259">
    <property type="term" value="P:methylation"/>
    <property type="evidence" value="ECO:0007669"/>
    <property type="project" value="UniProtKB-KW"/>
</dbReference>
<keyword evidence="2" id="KW-0489">Methyltransferase</keyword>
<organism evidence="2 3">
    <name type="scientific">Paenibacillus puldeungensis</name>
    <dbReference type="NCBI Taxonomy" id="696536"/>
    <lineage>
        <taxon>Bacteria</taxon>
        <taxon>Bacillati</taxon>
        <taxon>Bacillota</taxon>
        <taxon>Bacilli</taxon>
        <taxon>Bacillales</taxon>
        <taxon>Paenibacillaceae</taxon>
        <taxon>Paenibacillus</taxon>
    </lineage>
</organism>
<proteinExistence type="predicted"/>
<comment type="caution">
    <text evidence="2">The sequence shown here is derived from an EMBL/GenBank/DDBJ whole genome shotgun (WGS) entry which is preliminary data.</text>
</comment>
<dbReference type="InterPro" id="IPR029063">
    <property type="entry name" value="SAM-dependent_MTases_sf"/>
</dbReference>
<dbReference type="SUPFAM" id="SSF53335">
    <property type="entry name" value="S-adenosyl-L-methionine-dependent methyltransferases"/>
    <property type="match status" value="1"/>
</dbReference>
<evidence type="ECO:0000313" key="2">
    <source>
        <dbReference type="EMBL" id="MFD1178120.1"/>
    </source>
</evidence>
<feature type="domain" description="Methyltransferase" evidence="1">
    <location>
        <begin position="42"/>
        <end position="131"/>
    </location>
</feature>
<dbReference type="EMBL" id="JBHTLM010000014">
    <property type="protein sequence ID" value="MFD1178120.1"/>
    <property type="molecule type" value="Genomic_DNA"/>
</dbReference>
<keyword evidence="3" id="KW-1185">Reference proteome</keyword>
<reference evidence="3" key="1">
    <citation type="journal article" date="2019" name="Int. J. Syst. Evol. Microbiol.">
        <title>The Global Catalogue of Microorganisms (GCM) 10K type strain sequencing project: providing services to taxonomists for standard genome sequencing and annotation.</title>
        <authorList>
            <consortium name="The Broad Institute Genomics Platform"/>
            <consortium name="The Broad Institute Genome Sequencing Center for Infectious Disease"/>
            <person name="Wu L."/>
            <person name="Ma J."/>
        </authorList>
    </citation>
    <scope>NUCLEOTIDE SEQUENCE [LARGE SCALE GENOMIC DNA]</scope>
    <source>
        <strain evidence="3">CCUG 59189</strain>
    </source>
</reference>
<evidence type="ECO:0000313" key="3">
    <source>
        <dbReference type="Proteomes" id="UP001597262"/>
    </source>
</evidence>
<gene>
    <name evidence="2" type="ORF">ACFQ3W_17665</name>
</gene>
<sequence>MNQLKDYWDRRFKKEGMIWGQEPSKTAFHAKNLFLENHVKTVLVPGSGYGRNTKALSPFFGVEGIELSHDAIMLAREWDPKTRFVEDSALSPRPDGKRYDAVYCYDLLHLLLQPEREMLVEQCARHLRVGGLMYFTSFSDEDSHNGMGKRIEDGTYEYTEGKYAHFFSEQDLIDHFTGMQLLETGSIRESLTYQDQSAKEYILRYIIVRKN</sequence>
<dbReference type="InterPro" id="IPR041698">
    <property type="entry name" value="Methyltransf_25"/>
</dbReference>
<dbReference type="GO" id="GO:0008168">
    <property type="term" value="F:methyltransferase activity"/>
    <property type="evidence" value="ECO:0007669"/>
    <property type="project" value="UniProtKB-KW"/>
</dbReference>
<protein>
    <submittedName>
        <fullName evidence="2">Class I SAM-dependent methyltransferase</fullName>
        <ecNumber evidence="2">2.1.-.-</ecNumber>
    </submittedName>
</protein>
<keyword evidence="2" id="KW-0808">Transferase</keyword>
<accession>A0ABW3S1V5</accession>